<dbReference type="SUPFAM" id="SSF53335">
    <property type="entry name" value="S-adenosyl-L-methionine-dependent methyltransferases"/>
    <property type="match status" value="1"/>
</dbReference>
<dbReference type="Pfam" id="PF08242">
    <property type="entry name" value="Methyltransf_12"/>
    <property type="match status" value="1"/>
</dbReference>
<evidence type="ECO:0000313" key="3">
    <source>
        <dbReference type="Proteomes" id="UP000664203"/>
    </source>
</evidence>
<dbReference type="CDD" id="cd02440">
    <property type="entry name" value="AdoMet_MTases"/>
    <property type="match status" value="1"/>
</dbReference>
<feature type="domain" description="Methyltransferase type 12" evidence="1">
    <location>
        <begin position="72"/>
        <end position="177"/>
    </location>
</feature>
<comment type="caution">
    <text evidence="2">The sequence shown here is derived from an EMBL/GenBank/DDBJ whole genome shotgun (WGS) entry which is preliminary data.</text>
</comment>
<dbReference type="Gene3D" id="3.40.50.150">
    <property type="entry name" value="Vaccinia Virus protein VP39"/>
    <property type="match status" value="1"/>
</dbReference>
<evidence type="ECO:0000313" key="2">
    <source>
        <dbReference type="EMBL" id="CAF9914314.1"/>
    </source>
</evidence>
<dbReference type="InterPro" id="IPR013217">
    <property type="entry name" value="Methyltransf_12"/>
</dbReference>
<evidence type="ECO:0000259" key="1">
    <source>
        <dbReference type="Pfam" id="PF08242"/>
    </source>
</evidence>
<dbReference type="OrthoDB" id="66144at2759"/>
<dbReference type="Proteomes" id="UP000664203">
    <property type="component" value="Unassembled WGS sequence"/>
</dbReference>
<gene>
    <name evidence="2" type="ORF">ALECFALPRED_009523</name>
</gene>
<sequence>MDPQASSVQLARRNDGKPPIRFLDPTTAYDLWSEVYDTDGNFLQALDTTEMQTLLPKMLSRISSSPPPWKIVDLGCGTGRNMTHLLDLPDSLVIGLDASPKMLDIARSRIHEHMAQIGRASEAGQGAQLEPYNLLGSYCIPSCALNADAIISTLVLEHVPLSIFFEKASEILKPNGVALVTNMHSEMGANSQAGFVDPKTGEKVQTQSFIHHLDDVVAEAQKQGFELVGEIQEKAVDEDMSEVLGARARKWIGVTVWFGVCFRKQA</sequence>
<protein>
    <recommendedName>
        <fullName evidence="1">Methyltransferase type 12 domain-containing protein</fullName>
    </recommendedName>
</protein>
<accession>A0A8H3EXD5</accession>
<proteinExistence type="predicted"/>
<dbReference type="InterPro" id="IPR029063">
    <property type="entry name" value="SAM-dependent_MTases_sf"/>
</dbReference>
<name>A0A8H3EXD5_9LECA</name>
<dbReference type="AlphaFoldDB" id="A0A8H3EXD5"/>
<dbReference type="PANTHER" id="PTHR43861">
    <property type="entry name" value="TRANS-ACONITATE 2-METHYLTRANSFERASE-RELATED"/>
    <property type="match status" value="1"/>
</dbReference>
<keyword evidence="3" id="KW-1185">Reference proteome</keyword>
<dbReference type="EMBL" id="CAJPDR010000072">
    <property type="protein sequence ID" value="CAF9914314.1"/>
    <property type="molecule type" value="Genomic_DNA"/>
</dbReference>
<reference evidence="2" key="1">
    <citation type="submission" date="2021-03" db="EMBL/GenBank/DDBJ databases">
        <authorList>
            <person name="Tagirdzhanova G."/>
        </authorList>
    </citation>
    <scope>NUCLEOTIDE SEQUENCE</scope>
</reference>
<organism evidence="2 3">
    <name type="scientific">Alectoria fallacina</name>
    <dbReference type="NCBI Taxonomy" id="1903189"/>
    <lineage>
        <taxon>Eukaryota</taxon>
        <taxon>Fungi</taxon>
        <taxon>Dikarya</taxon>
        <taxon>Ascomycota</taxon>
        <taxon>Pezizomycotina</taxon>
        <taxon>Lecanoromycetes</taxon>
        <taxon>OSLEUM clade</taxon>
        <taxon>Lecanoromycetidae</taxon>
        <taxon>Lecanorales</taxon>
        <taxon>Lecanorineae</taxon>
        <taxon>Parmeliaceae</taxon>
        <taxon>Alectoria</taxon>
    </lineage>
</organism>